<dbReference type="Pfam" id="PF05904">
    <property type="entry name" value="DUF863"/>
    <property type="match status" value="2"/>
</dbReference>
<reference evidence="2 3" key="1">
    <citation type="journal article" date="2020" name="Nat. Commun.">
        <title>Genome of Tripterygium wilfordii and identification of cytochrome P450 involved in triptolide biosynthesis.</title>
        <authorList>
            <person name="Tu L."/>
            <person name="Su P."/>
            <person name="Zhang Z."/>
            <person name="Gao L."/>
            <person name="Wang J."/>
            <person name="Hu T."/>
            <person name="Zhou J."/>
            <person name="Zhang Y."/>
            <person name="Zhao Y."/>
            <person name="Liu Y."/>
            <person name="Song Y."/>
            <person name="Tong Y."/>
            <person name="Lu Y."/>
            <person name="Yang J."/>
            <person name="Xu C."/>
            <person name="Jia M."/>
            <person name="Peters R.J."/>
            <person name="Huang L."/>
            <person name="Gao W."/>
        </authorList>
    </citation>
    <scope>NUCLEOTIDE SEQUENCE [LARGE SCALE GENOMIC DNA]</scope>
    <source>
        <strain evidence="3">cv. XIE 37</strain>
        <tissue evidence="2">Leaf</tissue>
    </source>
</reference>
<dbReference type="Proteomes" id="UP000593562">
    <property type="component" value="Unassembled WGS sequence"/>
</dbReference>
<evidence type="ECO:0000313" key="3">
    <source>
        <dbReference type="Proteomes" id="UP000593562"/>
    </source>
</evidence>
<feature type="region of interest" description="Disordered" evidence="1">
    <location>
        <begin position="932"/>
        <end position="971"/>
    </location>
</feature>
<organism evidence="2 3">
    <name type="scientific">Tripterygium wilfordii</name>
    <name type="common">Thunder God vine</name>
    <dbReference type="NCBI Taxonomy" id="458696"/>
    <lineage>
        <taxon>Eukaryota</taxon>
        <taxon>Viridiplantae</taxon>
        <taxon>Streptophyta</taxon>
        <taxon>Embryophyta</taxon>
        <taxon>Tracheophyta</taxon>
        <taxon>Spermatophyta</taxon>
        <taxon>Magnoliopsida</taxon>
        <taxon>eudicotyledons</taxon>
        <taxon>Gunneridae</taxon>
        <taxon>Pentapetalae</taxon>
        <taxon>rosids</taxon>
        <taxon>fabids</taxon>
        <taxon>Celastrales</taxon>
        <taxon>Celastraceae</taxon>
        <taxon>Tripterygium</taxon>
    </lineage>
</organism>
<feature type="region of interest" description="Disordered" evidence="1">
    <location>
        <begin position="133"/>
        <end position="152"/>
    </location>
</feature>
<gene>
    <name evidence="2" type="ORF">HS088_TW23G00107</name>
</gene>
<name>A0A7J7BUM7_TRIWF</name>
<accession>A0A7J7BUM7</accession>
<comment type="caution">
    <text evidence="2">The sequence shown here is derived from an EMBL/GenBank/DDBJ whole genome shotgun (WGS) entry which is preliminary data.</text>
</comment>
<protein>
    <submittedName>
        <fullName evidence="2">Uncharacterized protein</fullName>
    </submittedName>
</protein>
<feature type="compositionally biased region" description="Low complexity" evidence="1">
    <location>
        <begin position="951"/>
        <end position="962"/>
    </location>
</feature>
<dbReference type="EMBL" id="JAAARO010000023">
    <property type="protein sequence ID" value="KAF5725385.1"/>
    <property type="molecule type" value="Genomic_DNA"/>
</dbReference>
<feature type="compositionally biased region" description="Low complexity" evidence="1">
    <location>
        <begin position="935"/>
        <end position="944"/>
    </location>
</feature>
<proteinExistence type="predicted"/>
<dbReference type="InParanoid" id="A0A7J7BUM7"/>
<dbReference type="PANTHER" id="PTHR33167">
    <property type="entry name" value="TRANSCRIPTION FACTOR, PUTATIVE (DUF863)-RELATED"/>
    <property type="match status" value="1"/>
</dbReference>
<dbReference type="InterPro" id="IPR008581">
    <property type="entry name" value="DUF863_pln"/>
</dbReference>
<keyword evidence="3" id="KW-1185">Reference proteome</keyword>
<feature type="compositionally biased region" description="Basic residues" evidence="1">
    <location>
        <begin position="877"/>
        <end position="889"/>
    </location>
</feature>
<dbReference type="AlphaFoldDB" id="A0A7J7BUM7"/>
<sequence length="1005" mass="111388">MGTEVESKMYLPEYNSSRDVNDSARNGGWALNYEKRNLKSDQYGGAFSFRPLTDEYVGYYKEQVTRTILKHESIFRHQVRELHRLYNIQRDMMNEVKRKELDKYLLSTGSSQKPGLFPFGFLSESDRKWWQTPNLPCARPSASGGNGSQSRFDSLKETTVLSRGPDESGLTLGDSESLQPKHNTLQKSFFDLELPENDFINNEEGGQGIHGASGTKNYPLNWNFDVTCEKDGNMPICRSLLSGSDFDALSSNVRLRSNRGRTDLNESFQLEEASGSASVNILDTATRPKEDIRRQDLSVSYSGFQHLSNEFSPDPSKGKDKIIGHCNLHFEAEYKQKGWSAYNSEAGRNRSNISFCLGNSSTLTQDEQHKAHEYLKFPFSEQTETHRKRKLFGVDISDGNNDSSVVTSHVLGPSPVVQFDATNSESSQVLSWKNLPGNNLNLITAQGNPNTNAFAQLSKNSKTLMPSPSAVGGKFLVDSSSGSVTDFRSEFSYQNDLCIGSHWDLKKARTCNPLVGFNHACGISDSNSASERHAKNNSEVLGSIMNAKSAEAMHEGAVPPNVYQMNLDFLQNHSQLSNITEMTKDPSQSFVQDALSATHTHDAEHLRHEVGGSSSRKILGLPIYQKSMSQDLLSHNSPSKSGFVASATDGSNSFKVGLLDSDLNRDPVSSISQERPAVEGLMVENALVNHSAGLKHHIDLNLCASEDEGQLTPSCLGANVTIAGERDLVLPIITENKSCIDHELESIESILKETFNSSGDESMEPLEGLVEVAADALVAISSSHMPYQDSLTFDQLEASPSDSLQWFAEIISSYKGDIGDEESMSLFKDVSCEEDSVPNELDHFEFMTLNLTETKVEECSYQPQALENSEHEEKPLPRRPRRGQARRGRQQKDFQRDVLPSLSILSRNDVNDDLQIIEGMVRAAGGTWRSSLWQRNTARRSTSGRGRRRGGATNSRTATAASPSKTQQPKFGELGLVEISLAGWGKRTRRLPWQRCPISNNPSNK</sequence>
<dbReference type="OrthoDB" id="630817at2759"/>
<feature type="region of interest" description="Disordered" evidence="1">
    <location>
        <begin position="860"/>
        <end position="893"/>
    </location>
</feature>
<dbReference type="PANTHER" id="PTHR33167:SF70">
    <property type="entry name" value="DUF3741 DOMAIN-CONTAINING PROTEIN"/>
    <property type="match status" value="1"/>
</dbReference>
<evidence type="ECO:0000256" key="1">
    <source>
        <dbReference type="SAM" id="MobiDB-lite"/>
    </source>
</evidence>
<evidence type="ECO:0000313" key="2">
    <source>
        <dbReference type="EMBL" id="KAF5725385.1"/>
    </source>
</evidence>